<dbReference type="OrthoDB" id="1050368at2"/>
<evidence type="ECO:0000256" key="1">
    <source>
        <dbReference type="SAM" id="SignalP"/>
    </source>
</evidence>
<comment type="caution">
    <text evidence="2">The sequence shown here is derived from an EMBL/GenBank/DDBJ whole genome shotgun (WGS) entry which is preliminary data.</text>
</comment>
<sequence>MYKRLFSYFLMVFMLMSVPMTSSATSAVEIVDNDFQAITISINSESVLRVTGATGETLYIYNITGVRVMSIKVDGADKSYNLNLPKGCYIVKVGKMVRKISIR</sequence>
<evidence type="ECO:0000313" key="3">
    <source>
        <dbReference type="Proteomes" id="UP000245870"/>
    </source>
</evidence>
<dbReference type="InterPro" id="IPR026444">
    <property type="entry name" value="Secre_tail"/>
</dbReference>
<feature type="chain" id="PRO_5015761796" evidence="1">
    <location>
        <begin position="25"/>
        <end position="103"/>
    </location>
</feature>
<name>A0A2U0UBU0_9BACT</name>
<accession>A0A2U0UBU0</accession>
<dbReference type="Proteomes" id="UP000245870">
    <property type="component" value="Unassembled WGS sequence"/>
</dbReference>
<dbReference type="NCBIfam" id="TIGR04183">
    <property type="entry name" value="Por_Secre_tail"/>
    <property type="match status" value="1"/>
</dbReference>
<keyword evidence="1" id="KW-0732">Signal</keyword>
<organism evidence="2 3">
    <name type="scientific">Hallella colorans</name>
    <dbReference type="NCBI Taxonomy" id="1703337"/>
    <lineage>
        <taxon>Bacteria</taxon>
        <taxon>Pseudomonadati</taxon>
        <taxon>Bacteroidota</taxon>
        <taxon>Bacteroidia</taxon>
        <taxon>Bacteroidales</taxon>
        <taxon>Prevotellaceae</taxon>
        <taxon>Hallella</taxon>
    </lineage>
</organism>
<gene>
    <name evidence="2" type="ORF">C7379_107104</name>
</gene>
<reference evidence="2 3" key="1">
    <citation type="submission" date="2018-05" db="EMBL/GenBank/DDBJ databases">
        <title>Genomic Encyclopedia of Type Strains, Phase IV (KMG-IV): sequencing the most valuable type-strain genomes for metagenomic binning, comparative biology and taxonomic classification.</title>
        <authorList>
            <person name="Goeker M."/>
        </authorList>
    </citation>
    <scope>NUCLEOTIDE SEQUENCE [LARGE SCALE GENOMIC DNA]</scope>
    <source>
        <strain evidence="2 3">DSM 100333</strain>
    </source>
</reference>
<feature type="signal peptide" evidence="1">
    <location>
        <begin position="1"/>
        <end position="24"/>
    </location>
</feature>
<protein>
    <submittedName>
        <fullName evidence="2">Putative secreted protein (Por secretion system target)</fullName>
    </submittedName>
</protein>
<proteinExistence type="predicted"/>
<dbReference type="AlphaFoldDB" id="A0A2U0UBU0"/>
<evidence type="ECO:0000313" key="2">
    <source>
        <dbReference type="EMBL" id="PVX55125.1"/>
    </source>
</evidence>
<keyword evidence="3" id="KW-1185">Reference proteome</keyword>
<dbReference type="EMBL" id="QENY01000007">
    <property type="protein sequence ID" value="PVX55125.1"/>
    <property type="molecule type" value="Genomic_DNA"/>
</dbReference>